<dbReference type="Proteomes" id="UP000292003">
    <property type="component" value="Unassembled WGS sequence"/>
</dbReference>
<sequence length="108" mass="11923">MNGLPQGDNGFHVAPDQVTAHAQRVERTHEVLDQALQAANQRMGYEAFGLLGLAFAWRCNETMEGMTEALRTAIDTSNYHVSAVRKWAEVKRVDEESIGTLLGKIGPK</sequence>
<evidence type="ECO:0000313" key="1">
    <source>
        <dbReference type="EMBL" id="RZQ64251.1"/>
    </source>
</evidence>
<dbReference type="RefSeq" id="WP_130474964.1">
    <property type="nucleotide sequence ID" value="NZ_SFCC01000004.1"/>
</dbReference>
<organism evidence="1 2">
    <name type="scientific">Amycolatopsis suaedae</name>
    <dbReference type="NCBI Taxonomy" id="2510978"/>
    <lineage>
        <taxon>Bacteria</taxon>
        <taxon>Bacillati</taxon>
        <taxon>Actinomycetota</taxon>
        <taxon>Actinomycetes</taxon>
        <taxon>Pseudonocardiales</taxon>
        <taxon>Pseudonocardiaceae</taxon>
        <taxon>Amycolatopsis</taxon>
    </lineage>
</organism>
<dbReference type="AlphaFoldDB" id="A0A4Q7J935"/>
<dbReference type="OrthoDB" id="3633300at2"/>
<gene>
    <name evidence="1" type="ORF">EWH70_09730</name>
</gene>
<name>A0A4Q7J935_9PSEU</name>
<protein>
    <recommendedName>
        <fullName evidence="3">ANTAR domain-containing protein</fullName>
    </recommendedName>
</protein>
<comment type="caution">
    <text evidence="1">The sequence shown here is derived from an EMBL/GenBank/DDBJ whole genome shotgun (WGS) entry which is preliminary data.</text>
</comment>
<accession>A0A4Q7J935</accession>
<proteinExistence type="predicted"/>
<evidence type="ECO:0008006" key="3">
    <source>
        <dbReference type="Google" id="ProtNLM"/>
    </source>
</evidence>
<dbReference type="EMBL" id="SFCC01000004">
    <property type="protein sequence ID" value="RZQ64251.1"/>
    <property type="molecule type" value="Genomic_DNA"/>
</dbReference>
<keyword evidence="2" id="KW-1185">Reference proteome</keyword>
<reference evidence="1 2" key="1">
    <citation type="submission" date="2019-02" db="EMBL/GenBank/DDBJ databases">
        <title>Draft genome sequence of Amycolatopsis sp. 8-3EHSu isolated from roots of Suaeda maritima.</title>
        <authorList>
            <person name="Duangmal K."/>
            <person name="Chantavorakit T."/>
        </authorList>
    </citation>
    <scope>NUCLEOTIDE SEQUENCE [LARGE SCALE GENOMIC DNA]</scope>
    <source>
        <strain evidence="1 2">8-3EHSu</strain>
    </source>
</reference>
<evidence type="ECO:0000313" key="2">
    <source>
        <dbReference type="Proteomes" id="UP000292003"/>
    </source>
</evidence>